<dbReference type="Gene3D" id="2.70.170.10">
    <property type="entry name" value="Neurotransmitter-gated ion-channel ligand-binding domain"/>
    <property type="match status" value="1"/>
</dbReference>
<dbReference type="Pfam" id="PF02931">
    <property type="entry name" value="Neur_chan_LBD"/>
    <property type="match status" value="1"/>
</dbReference>
<dbReference type="InterPro" id="IPR018000">
    <property type="entry name" value="Neurotransmitter_ion_chnl_CS"/>
</dbReference>
<dbReference type="STRING" id="6669.E9I379"/>
<dbReference type="OrthoDB" id="5975154at2759"/>
<dbReference type="InterPro" id="IPR006201">
    <property type="entry name" value="Neur_channel"/>
</dbReference>
<dbReference type="GO" id="GO:0004888">
    <property type="term" value="F:transmembrane signaling receptor activity"/>
    <property type="evidence" value="ECO:0007669"/>
    <property type="project" value="InterPro"/>
</dbReference>
<evidence type="ECO:0000256" key="1">
    <source>
        <dbReference type="ARBA" id="ARBA00004141"/>
    </source>
</evidence>
<dbReference type="KEGG" id="dpx:DAPPUDRAFT_19314"/>
<proteinExistence type="predicted"/>
<name>E9I379_DAPPU</name>
<dbReference type="InterPro" id="IPR036734">
    <property type="entry name" value="Neur_chan_lig-bd_sf"/>
</dbReference>
<reference evidence="4 5" key="1">
    <citation type="journal article" date="2011" name="Science">
        <title>The ecoresponsive genome of Daphnia pulex.</title>
        <authorList>
            <person name="Colbourne J.K."/>
            <person name="Pfrender M.E."/>
            <person name="Gilbert D."/>
            <person name="Thomas W.K."/>
            <person name="Tucker A."/>
            <person name="Oakley T.H."/>
            <person name="Tokishita S."/>
            <person name="Aerts A."/>
            <person name="Arnold G.J."/>
            <person name="Basu M.K."/>
            <person name="Bauer D.J."/>
            <person name="Caceres C.E."/>
            <person name="Carmel L."/>
            <person name="Casola C."/>
            <person name="Choi J.H."/>
            <person name="Detter J.C."/>
            <person name="Dong Q."/>
            <person name="Dusheyko S."/>
            <person name="Eads B.D."/>
            <person name="Frohlich T."/>
            <person name="Geiler-Samerotte K.A."/>
            <person name="Gerlach D."/>
            <person name="Hatcher P."/>
            <person name="Jogdeo S."/>
            <person name="Krijgsveld J."/>
            <person name="Kriventseva E.V."/>
            <person name="Kultz D."/>
            <person name="Laforsch C."/>
            <person name="Lindquist E."/>
            <person name="Lopez J."/>
            <person name="Manak J.R."/>
            <person name="Muller J."/>
            <person name="Pangilinan J."/>
            <person name="Patwardhan R.P."/>
            <person name="Pitluck S."/>
            <person name="Pritham E.J."/>
            <person name="Rechtsteiner A."/>
            <person name="Rho M."/>
            <person name="Rogozin I.B."/>
            <person name="Sakarya O."/>
            <person name="Salamov A."/>
            <person name="Schaack S."/>
            <person name="Shapiro H."/>
            <person name="Shiga Y."/>
            <person name="Skalitzky C."/>
            <person name="Smith Z."/>
            <person name="Souvorov A."/>
            <person name="Sung W."/>
            <person name="Tang Z."/>
            <person name="Tsuchiya D."/>
            <person name="Tu H."/>
            <person name="Vos H."/>
            <person name="Wang M."/>
            <person name="Wolf Y.I."/>
            <person name="Yamagata H."/>
            <person name="Yamada T."/>
            <person name="Ye Y."/>
            <person name="Shaw J.R."/>
            <person name="Andrews J."/>
            <person name="Crease T.J."/>
            <person name="Tang H."/>
            <person name="Lucas S.M."/>
            <person name="Robertson H.M."/>
            <person name="Bork P."/>
            <person name="Koonin E.V."/>
            <person name="Zdobnov E.M."/>
            <person name="Grigoriev I.V."/>
            <person name="Lynch M."/>
            <person name="Boore J.L."/>
        </authorList>
    </citation>
    <scope>NUCLEOTIDE SEQUENCE [LARGE SCALE GENOMIC DNA]</scope>
</reference>
<dbReference type="eggNOG" id="KOG3645">
    <property type="taxonomic scope" value="Eukaryota"/>
</dbReference>
<dbReference type="Proteomes" id="UP000000305">
    <property type="component" value="Unassembled WGS sequence"/>
</dbReference>
<feature type="non-terminal residue" evidence="4">
    <location>
        <position position="63"/>
    </location>
</feature>
<dbReference type="PANTHER" id="PTHR18945">
    <property type="entry name" value="NEUROTRANSMITTER GATED ION CHANNEL"/>
    <property type="match status" value="1"/>
</dbReference>
<dbReference type="OMA" id="MIKNTGD"/>
<evidence type="ECO:0000259" key="3">
    <source>
        <dbReference type="Pfam" id="PF02931"/>
    </source>
</evidence>
<protein>
    <recommendedName>
        <fullName evidence="3">Neurotransmitter-gated ion-channel ligand-binding domain-containing protein</fullName>
    </recommendedName>
</protein>
<dbReference type="InterPro" id="IPR006202">
    <property type="entry name" value="Neur_chan_lig-bd"/>
</dbReference>
<dbReference type="InParanoid" id="E9I379"/>
<evidence type="ECO:0000256" key="2">
    <source>
        <dbReference type="ARBA" id="ARBA00023136"/>
    </source>
</evidence>
<dbReference type="SUPFAM" id="SSF63712">
    <property type="entry name" value="Nicotinic receptor ligand binding domain-like"/>
    <property type="match status" value="1"/>
</dbReference>
<dbReference type="AlphaFoldDB" id="E9I379"/>
<evidence type="ECO:0000313" key="4">
    <source>
        <dbReference type="EMBL" id="EFX61551.1"/>
    </source>
</evidence>
<dbReference type="PROSITE" id="PS00236">
    <property type="entry name" value="NEUROTR_ION_CHANNEL"/>
    <property type="match status" value="1"/>
</dbReference>
<dbReference type="FunFam" id="2.70.170.10:FF:000155">
    <property type="entry name" value="Nicotinic acetylcyoline receptor Dalpha 4 subunit"/>
    <property type="match status" value="1"/>
</dbReference>
<dbReference type="HOGENOM" id="CLU_3034723_0_0_1"/>
<feature type="domain" description="Neurotransmitter-gated ion-channel ligand-binding" evidence="3">
    <location>
        <begin position="1"/>
        <end position="61"/>
    </location>
</feature>
<gene>
    <name evidence="4" type="ORF">DAPPUDRAFT_19314</name>
</gene>
<evidence type="ECO:0000313" key="5">
    <source>
        <dbReference type="Proteomes" id="UP000000305"/>
    </source>
</evidence>
<comment type="subcellular location">
    <subcellularLocation>
        <location evidence="1">Membrane</location>
        <topology evidence="1">Multi-pass membrane protein</topology>
    </subcellularLocation>
</comment>
<organism evidence="4 5">
    <name type="scientific">Daphnia pulex</name>
    <name type="common">Water flea</name>
    <dbReference type="NCBI Taxonomy" id="6669"/>
    <lineage>
        <taxon>Eukaryota</taxon>
        <taxon>Metazoa</taxon>
        <taxon>Ecdysozoa</taxon>
        <taxon>Arthropoda</taxon>
        <taxon>Crustacea</taxon>
        <taxon>Branchiopoda</taxon>
        <taxon>Diplostraca</taxon>
        <taxon>Cladocera</taxon>
        <taxon>Anomopoda</taxon>
        <taxon>Daphniidae</taxon>
        <taxon>Daphnia</taxon>
    </lineage>
</organism>
<dbReference type="PhylomeDB" id="E9I379"/>
<feature type="non-terminal residue" evidence="4">
    <location>
        <position position="1"/>
    </location>
</feature>
<accession>E9I379</accession>
<keyword evidence="5" id="KW-1185">Reference proteome</keyword>
<dbReference type="GO" id="GO:0016020">
    <property type="term" value="C:membrane"/>
    <property type="evidence" value="ECO:0007669"/>
    <property type="project" value="UniProtKB-SubCell"/>
</dbReference>
<sequence>ADGEYAVTTMTKAILHSDGHVKWNPPAIFKSYCEIDVRYFPFDTQTCFMKFGSWSYSGLQVSP</sequence>
<dbReference type="EMBL" id="GL734410">
    <property type="protein sequence ID" value="EFX61551.1"/>
    <property type="molecule type" value="Genomic_DNA"/>
</dbReference>
<dbReference type="GO" id="GO:0005230">
    <property type="term" value="F:extracellular ligand-gated monoatomic ion channel activity"/>
    <property type="evidence" value="ECO:0007669"/>
    <property type="project" value="InterPro"/>
</dbReference>
<keyword evidence="2" id="KW-0472">Membrane</keyword>